<evidence type="ECO:0000256" key="1">
    <source>
        <dbReference type="SAM" id="SignalP"/>
    </source>
</evidence>
<organism evidence="2">
    <name type="scientific">Odontella aurita</name>
    <dbReference type="NCBI Taxonomy" id="265563"/>
    <lineage>
        <taxon>Eukaryota</taxon>
        <taxon>Sar</taxon>
        <taxon>Stramenopiles</taxon>
        <taxon>Ochrophyta</taxon>
        <taxon>Bacillariophyta</taxon>
        <taxon>Mediophyceae</taxon>
        <taxon>Biddulphiophycidae</taxon>
        <taxon>Eupodiscales</taxon>
        <taxon>Odontellaceae</taxon>
        <taxon>Odontella</taxon>
    </lineage>
</organism>
<reference evidence="2" key="1">
    <citation type="submission" date="2021-01" db="EMBL/GenBank/DDBJ databases">
        <authorList>
            <person name="Corre E."/>
            <person name="Pelletier E."/>
            <person name="Niang G."/>
            <person name="Scheremetjew M."/>
            <person name="Finn R."/>
            <person name="Kale V."/>
            <person name="Holt S."/>
            <person name="Cochrane G."/>
            <person name="Meng A."/>
            <person name="Brown T."/>
            <person name="Cohen L."/>
        </authorList>
    </citation>
    <scope>NUCLEOTIDE SEQUENCE</scope>
    <source>
        <strain evidence="2">Isolate 1302-5</strain>
    </source>
</reference>
<feature type="signal peptide" evidence="1">
    <location>
        <begin position="1"/>
        <end position="23"/>
    </location>
</feature>
<sequence>MSRRCLTTFFVALLALSASSARAFSPDIRLVAAARNAQGATSIAPLRLHPDEGEALIAAASGYLEAHKAITEEGVVAMGDDDLSPALKGMIRTASGVSAAANGFVGQQESSKKPTESFAFARTLFSRIVPKSKSAAP</sequence>
<proteinExistence type="predicted"/>
<name>A0A7S4NFJ8_9STRA</name>
<dbReference type="AlphaFoldDB" id="A0A7S4NFJ8"/>
<protein>
    <submittedName>
        <fullName evidence="2">Uncharacterized protein</fullName>
    </submittedName>
</protein>
<feature type="chain" id="PRO_5030665952" evidence="1">
    <location>
        <begin position="24"/>
        <end position="137"/>
    </location>
</feature>
<dbReference type="EMBL" id="HBKQ01057369">
    <property type="protein sequence ID" value="CAE2283879.1"/>
    <property type="molecule type" value="Transcribed_RNA"/>
</dbReference>
<accession>A0A7S4NFJ8</accession>
<evidence type="ECO:0000313" key="2">
    <source>
        <dbReference type="EMBL" id="CAE2283879.1"/>
    </source>
</evidence>
<keyword evidence="1" id="KW-0732">Signal</keyword>
<gene>
    <name evidence="2" type="ORF">OAUR00152_LOCUS39210</name>
</gene>